<dbReference type="eggNOG" id="ENOG5030UFF">
    <property type="taxonomic scope" value="Bacteria"/>
</dbReference>
<keyword evidence="2" id="KW-1185">Reference proteome</keyword>
<proteinExistence type="predicted"/>
<accession>D5ST50</accession>
<evidence type="ECO:0000313" key="1">
    <source>
        <dbReference type="EMBL" id="ADG66818.1"/>
    </source>
</evidence>
<dbReference type="EMBL" id="CP001744">
    <property type="protein sequence ID" value="ADG66818.1"/>
    <property type="molecule type" value="Genomic_DNA"/>
</dbReference>
<dbReference type="KEGG" id="plm:Plim_0974"/>
<name>D5ST50_PLAL2</name>
<dbReference type="Proteomes" id="UP000002220">
    <property type="component" value="Chromosome"/>
</dbReference>
<sequence>MQRPPYGITGFYYYLDPPPPSTDESAFLNHCYAFARKLAAKIVRVDRRVGTAEKNFTSVTFETNSDGFAILFNAHYPMLAFAEPMCVGEVIAKFIDRPEYAIYWNEIGGYAILSHSDLTIPPHKMELVDMSDSEYDQILVHNPSTSGEIIFNFWD</sequence>
<dbReference type="HOGENOM" id="CLU_139204_0_0_0"/>
<evidence type="ECO:0000313" key="2">
    <source>
        <dbReference type="Proteomes" id="UP000002220"/>
    </source>
</evidence>
<dbReference type="AlphaFoldDB" id="D5ST50"/>
<protein>
    <submittedName>
        <fullName evidence="1">Uncharacterized protein</fullName>
    </submittedName>
</protein>
<organism evidence="1 2">
    <name type="scientific">Planctopirus limnophila (strain ATCC 43296 / DSM 3776 / IFAM 1008 / Mu 290)</name>
    <name type="common">Planctomyces limnophilus</name>
    <dbReference type="NCBI Taxonomy" id="521674"/>
    <lineage>
        <taxon>Bacteria</taxon>
        <taxon>Pseudomonadati</taxon>
        <taxon>Planctomycetota</taxon>
        <taxon>Planctomycetia</taxon>
        <taxon>Planctomycetales</taxon>
        <taxon>Planctomycetaceae</taxon>
        <taxon>Planctopirus</taxon>
    </lineage>
</organism>
<gene>
    <name evidence="1" type="ordered locus">Plim_0974</name>
</gene>
<dbReference type="RefSeq" id="WP_013109249.1">
    <property type="nucleotide sequence ID" value="NC_014148.1"/>
</dbReference>
<dbReference type="STRING" id="521674.Plim_0974"/>
<dbReference type="OrthoDB" id="6313019at2"/>
<reference evidence="1 2" key="1">
    <citation type="journal article" date="2010" name="Stand. Genomic Sci.">
        <title>Complete genome sequence of Planctomyces limnophilus type strain (Mu 290).</title>
        <authorList>
            <person name="Labutti K."/>
            <person name="Sikorski J."/>
            <person name="Schneider S."/>
            <person name="Nolan M."/>
            <person name="Lucas S."/>
            <person name="Glavina Del Rio T."/>
            <person name="Tice H."/>
            <person name="Cheng J.F."/>
            <person name="Goodwin L."/>
            <person name="Pitluck S."/>
            <person name="Liolios K."/>
            <person name="Ivanova N."/>
            <person name="Mavromatis K."/>
            <person name="Mikhailova N."/>
            <person name="Pati A."/>
            <person name="Chen A."/>
            <person name="Palaniappan K."/>
            <person name="Land M."/>
            <person name="Hauser L."/>
            <person name="Chang Y.J."/>
            <person name="Jeffries C.D."/>
            <person name="Tindall B.J."/>
            <person name="Rohde M."/>
            <person name="Goker M."/>
            <person name="Woyke T."/>
            <person name="Bristow J."/>
            <person name="Eisen J.A."/>
            <person name="Markowitz V."/>
            <person name="Hugenholtz P."/>
            <person name="Kyrpides N.C."/>
            <person name="Klenk H.P."/>
            <person name="Lapidus A."/>
        </authorList>
    </citation>
    <scope>NUCLEOTIDE SEQUENCE [LARGE SCALE GENOMIC DNA]</scope>
    <source>
        <strain evidence="2">ATCC 43296 / DSM 3776 / IFAM 1008 / 290</strain>
    </source>
</reference>